<dbReference type="KEGG" id="bvz:BRAD3257_6787"/>
<dbReference type="Pfam" id="PF13692">
    <property type="entry name" value="Glyco_trans_1_4"/>
    <property type="match status" value="1"/>
</dbReference>
<feature type="domain" description="Glycosyltransferase subfamily 4-like N-terminal" evidence="1">
    <location>
        <begin position="27"/>
        <end position="168"/>
    </location>
</feature>
<dbReference type="CDD" id="cd03801">
    <property type="entry name" value="GT4_PimA-like"/>
    <property type="match status" value="1"/>
</dbReference>
<evidence type="ECO:0000313" key="3">
    <source>
        <dbReference type="Proteomes" id="UP000246085"/>
    </source>
</evidence>
<dbReference type="InterPro" id="IPR028098">
    <property type="entry name" value="Glyco_trans_4-like_N"/>
</dbReference>
<reference evidence="2 3" key="1">
    <citation type="submission" date="2018-03" db="EMBL/GenBank/DDBJ databases">
        <authorList>
            <person name="Gully D."/>
        </authorList>
    </citation>
    <scope>NUCLEOTIDE SEQUENCE [LARGE SCALE GENOMIC DNA]</scope>
    <source>
        <strain evidence="2">ORS3257</strain>
    </source>
</reference>
<dbReference type="PANTHER" id="PTHR45947:SF3">
    <property type="entry name" value="SULFOQUINOVOSYL TRANSFERASE SQD2"/>
    <property type="match status" value="1"/>
</dbReference>
<dbReference type="Pfam" id="PF13439">
    <property type="entry name" value="Glyco_transf_4"/>
    <property type="match status" value="1"/>
</dbReference>
<dbReference type="Proteomes" id="UP000246085">
    <property type="component" value="Chromosome BRAD3257"/>
</dbReference>
<evidence type="ECO:0000259" key="1">
    <source>
        <dbReference type="Pfam" id="PF13439"/>
    </source>
</evidence>
<evidence type="ECO:0000313" key="2">
    <source>
        <dbReference type="EMBL" id="SPP97666.1"/>
    </source>
</evidence>
<dbReference type="Gene3D" id="3.40.50.2000">
    <property type="entry name" value="Glycogen Phosphorylase B"/>
    <property type="match status" value="2"/>
</dbReference>
<dbReference type="GO" id="GO:0016757">
    <property type="term" value="F:glycosyltransferase activity"/>
    <property type="evidence" value="ECO:0007669"/>
    <property type="project" value="TreeGrafter"/>
</dbReference>
<gene>
    <name evidence="2" type="ORF">BRAD3257_6787</name>
</gene>
<dbReference type="AlphaFoldDB" id="A0A2U3Q8I7"/>
<accession>A0A2U3Q8I7</accession>
<dbReference type="SUPFAM" id="SSF53756">
    <property type="entry name" value="UDP-Glycosyltransferase/glycogen phosphorylase"/>
    <property type="match status" value="1"/>
</dbReference>
<protein>
    <submittedName>
        <fullName evidence="2">Glycosyltransferase protein</fullName>
    </submittedName>
</protein>
<name>A0A2U3Q8I7_9BRAD</name>
<sequence length="369" mass="40071">MSFIFPGYLPQVCMRIVQLLNHTRRLNGHVHAAVDLACAQVKLGHQVAMVSGGGDFDALLAENNVETIRIGLERRPKELLQATLSLYRLMRDWRAEVVHAHMMTSAVLAWPICKLLGIPLITTVHNEFERSAVLMGLGARVIAVSAAVGKSMRRRGIPQSRIRVVLNGTIGAARFEQKDRSPASLQSPAIVFVGGLHPRKGLSDLFSAFDMVYAALGAGRLYIVGDGPHREQYAVQVSSMACASAVTFLGAQDNPFPFLSGADIFVLPSHADPAPLVLSEAREAGCAIVATDVDGIPELLEQGKAGLLVPVGNPQRLAEVLRCLLQDQQAVLEWKKKSQFNLEFLTIERVARQTLAIYQEASGPIHAHA</sequence>
<proteinExistence type="predicted"/>
<organism evidence="2 3">
    <name type="scientific">Bradyrhizobium vignae</name>
    <dbReference type="NCBI Taxonomy" id="1549949"/>
    <lineage>
        <taxon>Bacteria</taxon>
        <taxon>Pseudomonadati</taxon>
        <taxon>Pseudomonadota</taxon>
        <taxon>Alphaproteobacteria</taxon>
        <taxon>Hyphomicrobiales</taxon>
        <taxon>Nitrobacteraceae</taxon>
        <taxon>Bradyrhizobium</taxon>
    </lineage>
</organism>
<dbReference type="EMBL" id="LS398110">
    <property type="protein sequence ID" value="SPP97666.1"/>
    <property type="molecule type" value="Genomic_DNA"/>
</dbReference>
<keyword evidence="2" id="KW-0808">Transferase</keyword>
<dbReference type="InterPro" id="IPR050194">
    <property type="entry name" value="Glycosyltransferase_grp1"/>
</dbReference>
<dbReference type="PANTHER" id="PTHR45947">
    <property type="entry name" value="SULFOQUINOVOSYL TRANSFERASE SQD2"/>
    <property type="match status" value="1"/>
</dbReference>